<organism evidence="1 2">
    <name type="scientific">Datura stramonium</name>
    <name type="common">Jimsonweed</name>
    <name type="synonym">Common thornapple</name>
    <dbReference type="NCBI Taxonomy" id="4076"/>
    <lineage>
        <taxon>Eukaryota</taxon>
        <taxon>Viridiplantae</taxon>
        <taxon>Streptophyta</taxon>
        <taxon>Embryophyta</taxon>
        <taxon>Tracheophyta</taxon>
        <taxon>Spermatophyta</taxon>
        <taxon>Magnoliopsida</taxon>
        <taxon>eudicotyledons</taxon>
        <taxon>Gunneridae</taxon>
        <taxon>Pentapetalae</taxon>
        <taxon>asterids</taxon>
        <taxon>lamiids</taxon>
        <taxon>Solanales</taxon>
        <taxon>Solanaceae</taxon>
        <taxon>Solanoideae</taxon>
        <taxon>Datureae</taxon>
        <taxon>Datura</taxon>
    </lineage>
</organism>
<name>A0ABS8TEL5_DATST</name>
<keyword evidence="2" id="KW-1185">Reference proteome</keyword>
<dbReference type="Proteomes" id="UP000823775">
    <property type="component" value="Unassembled WGS sequence"/>
</dbReference>
<gene>
    <name evidence="1" type="ORF">HAX54_008792</name>
</gene>
<evidence type="ECO:0000313" key="1">
    <source>
        <dbReference type="EMBL" id="MCD7469643.1"/>
    </source>
</evidence>
<evidence type="ECO:0000313" key="2">
    <source>
        <dbReference type="Proteomes" id="UP000823775"/>
    </source>
</evidence>
<accession>A0ABS8TEL5</accession>
<proteinExistence type="predicted"/>
<sequence>MGESEITRPQYGPYSLNLVPLDIILLMRAYGYLNTAFTASIWSLRISHCSCEHLGNSIRPSRPQSGPCGYHIAPASIWVTQYGLHGLSLVPADIMLLLRAYGYVNTVLMASI</sequence>
<protein>
    <submittedName>
        <fullName evidence="1">Uncharacterized protein</fullName>
    </submittedName>
</protein>
<dbReference type="EMBL" id="JACEIK010001466">
    <property type="protein sequence ID" value="MCD7469643.1"/>
    <property type="molecule type" value="Genomic_DNA"/>
</dbReference>
<reference evidence="1 2" key="1">
    <citation type="journal article" date="2021" name="BMC Genomics">
        <title>Datura genome reveals duplications of psychoactive alkaloid biosynthetic genes and high mutation rate following tissue culture.</title>
        <authorList>
            <person name="Rajewski A."/>
            <person name="Carter-House D."/>
            <person name="Stajich J."/>
            <person name="Litt A."/>
        </authorList>
    </citation>
    <scope>NUCLEOTIDE SEQUENCE [LARGE SCALE GENOMIC DNA]</scope>
    <source>
        <strain evidence="1">AR-01</strain>
    </source>
</reference>
<comment type="caution">
    <text evidence="1">The sequence shown here is derived from an EMBL/GenBank/DDBJ whole genome shotgun (WGS) entry which is preliminary data.</text>
</comment>